<accession>A0A6N6N3D3</accession>
<dbReference type="Proteomes" id="UP000438699">
    <property type="component" value="Unassembled WGS sequence"/>
</dbReference>
<feature type="coiled-coil region" evidence="1">
    <location>
        <begin position="101"/>
        <end position="170"/>
    </location>
</feature>
<sequence>MAESKVFPMNTFVSVLRGQSADVAQLDMLAFVLQVEAVDADAAPLAQALVKAHIYETEPALTKYAEGDLGKLGNQVKIVPMAAPEQAQAVLEAFAAMKADLAGAQDAAAKAEDANKALTKEVADLKAKVKTFDDASKGAEKAIMSSNTKIDEHIKKLNDLLAEVEKVKKEGVVVAGVAGDGAAAPAEGGGASGDSPDTGGEPEADFGFGSNPFADSDW</sequence>
<name>A0A6N6N3D3_9BACT</name>
<proteinExistence type="predicted"/>
<evidence type="ECO:0000256" key="2">
    <source>
        <dbReference type="SAM" id="MobiDB-lite"/>
    </source>
</evidence>
<protein>
    <submittedName>
        <fullName evidence="3">Uncharacterized protein</fullName>
    </submittedName>
</protein>
<feature type="region of interest" description="Disordered" evidence="2">
    <location>
        <begin position="180"/>
        <end position="218"/>
    </location>
</feature>
<reference evidence="3 4" key="1">
    <citation type="journal article" date="2017" name="Int. J. Syst. Evol. Microbiol.">
        <title>Desulfovibrio senegalensis sp. nov., a mesophilic sulfate reducer isolated from marine sediment.</title>
        <authorList>
            <person name="Thioye A."/>
            <person name="Gam Z.B.A."/>
            <person name="Mbengue M."/>
            <person name="Cayol J.L."/>
            <person name="Joseph-Bartoli M."/>
            <person name="Toure-Kane C."/>
            <person name="Labat M."/>
        </authorList>
    </citation>
    <scope>NUCLEOTIDE SEQUENCE [LARGE SCALE GENOMIC DNA]</scope>
    <source>
        <strain evidence="3 4">DSM 101509</strain>
    </source>
</reference>
<dbReference type="OrthoDB" id="5456515at2"/>
<dbReference type="EMBL" id="WAIE01000001">
    <property type="protein sequence ID" value="KAB1442750.1"/>
    <property type="molecule type" value="Genomic_DNA"/>
</dbReference>
<keyword evidence="4" id="KW-1185">Reference proteome</keyword>
<dbReference type="RefSeq" id="WP_151148942.1">
    <property type="nucleotide sequence ID" value="NZ_WAIE01000001.1"/>
</dbReference>
<evidence type="ECO:0000313" key="4">
    <source>
        <dbReference type="Proteomes" id="UP000438699"/>
    </source>
</evidence>
<evidence type="ECO:0000256" key="1">
    <source>
        <dbReference type="SAM" id="Coils"/>
    </source>
</evidence>
<comment type="caution">
    <text evidence="3">The sequence shown here is derived from an EMBL/GenBank/DDBJ whole genome shotgun (WGS) entry which is preliminary data.</text>
</comment>
<evidence type="ECO:0000313" key="3">
    <source>
        <dbReference type="EMBL" id="KAB1442750.1"/>
    </source>
</evidence>
<dbReference type="AlphaFoldDB" id="A0A6N6N3D3"/>
<organism evidence="3 4">
    <name type="scientific">Pseudodesulfovibrio senegalensis</name>
    <dbReference type="NCBI Taxonomy" id="1721087"/>
    <lineage>
        <taxon>Bacteria</taxon>
        <taxon>Pseudomonadati</taxon>
        <taxon>Thermodesulfobacteriota</taxon>
        <taxon>Desulfovibrionia</taxon>
        <taxon>Desulfovibrionales</taxon>
        <taxon>Desulfovibrionaceae</taxon>
    </lineage>
</organism>
<keyword evidence="1" id="KW-0175">Coiled coil</keyword>
<gene>
    <name evidence="3" type="ORF">F8A88_00270</name>
</gene>